<evidence type="ECO:0000313" key="2">
    <source>
        <dbReference type="Proteomes" id="UP000007486"/>
    </source>
</evidence>
<dbReference type="AlphaFoldDB" id="F0R799"/>
<accession>F0R799</accession>
<dbReference type="KEGG" id="bsa:Bacsa_2379"/>
<dbReference type="eggNOG" id="ENOG5030XYP">
    <property type="taxonomic scope" value="Bacteria"/>
</dbReference>
<organism evidence="1 2">
    <name type="scientific">Phocaeicola salanitronis (strain DSM 18170 / JCM 13657 / CCUG 60908 / BL78)</name>
    <name type="common">Bacteroides salanitronis</name>
    <dbReference type="NCBI Taxonomy" id="667015"/>
    <lineage>
        <taxon>Bacteria</taxon>
        <taxon>Pseudomonadati</taxon>
        <taxon>Bacteroidota</taxon>
        <taxon>Bacteroidia</taxon>
        <taxon>Bacteroidales</taxon>
        <taxon>Bacteroidaceae</taxon>
        <taxon>Phocaeicola</taxon>
    </lineage>
</organism>
<dbReference type="EMBL" id="CP002530">
    <property type="protein sequence ID" value="ADY36926.1"/>
    <property type="molecule type" value="Genomic_DNA"/>
</dbReference>
<dbReference type="OrthoDB" id="1097909at2"/>
<protein>
    <submittedName>
        <fullName evidence="1">Type III restriction protein res subunit</fullName>
    </submittedName>
</protein>
<gene>
    <name evidence="1" type="ordered locus">Bacsa_2379</name>
</gene>
<reference evidence="1 2" key="1">
    <citation type="journal article" date="2011" name="Stand. Genomic Sci.">
        <title>Complete genome sequence of Bacteroides salanitronis type strain (BL78).</title>
        <authorList>
            <person name="Gronow S."/>
            <person name="Held B."/>
            <person name="Lucas S."/>
            <person name="Lapidus A."/>
            <person name="Del Rio T.G."/>
            <person name="Nolan M."/>
            <person name="Tice H."/>
            <person name="Deshpande S."/>
            <person name="Cheng J.F."/>
            <person name="Pitluck S."/>
            <person name="Liolios K."/>
            <person name="Pagani I."/>
            <person name="Ivanova N."/>
            <person name="Mavromatis K."/>
            <person name="Pati A."/>
            <person name="Tapia R."/>
            <person name="Han C."/>
            <person name="Goodwin L."/>
            <person name="Chen A."/>
            <person name="Palaniappan K."/>
            <person name="Land M."/>
            <person name="Hauser L."/>
            <person name="Chang Y.J."/>
            <person name="Jeffries C.D."/>
            <person name="Brambilla E.M."/>
            <person name="Rohde M."/>
            <person name="Goker M."/>
            <person name="Detter J.C."/>
            <person name="Woyke T."/>
            <person name="Bristow J."/>
            <person name="Markowitz V."/>
            <person name="Hugenholtz P."/>
            <person name="Kyrpides N.C."/>
            <person name="Klenk H.P."/>
            <person name="Eisen J.A."/>
        </authorList>
    </citation>
    <scope>NUCLEOTIDE SEQUENCE [LARGE SCALE GENOMIC DNA]</scope>
    <source>
        <strain evidence="1 2">DSM 18170</strain>
    </source>
</reference>
<keyword evidence="2" id="KW-1185">Reference proteome</keyword>
<dbReference type="Proteomes" id="UP000007486">
    <property type="component" value="Chromosome"/>
</dbReference>
<sequence length="64" mass="7778">MGKYKKIIVTEKEEDLIMSIRNYQRSYPNGNPQMDWYIRQLFDELMDMPPQYIPTIPSRKKLKP</sequence>
<name>F0R799_PHOSB</name>
<dbReference type="STRING" id="667015.Bacsa_2379"/>
<dbReference type="HOGENOM" id="CLU_206983_0_0_10"/>
<dbReference type="RefSeq" id="WP_013618351.1">
    <property type="nucleotide sequence ID" value="NC_015164.1"/>
</dbReference>
<evidence type="ECO:0000313" key="1">
    <source>
        <dbReference type="EMBL" id="ADY36926.1"/>
    </source>
</evidence>
<proteinExistence type="predicted"/>